<evidence type="ECO:0000313" key="1">
    <source>
        <dbReference type="EMBL" id="GKX29659.1"/>
    </source>
</evidence>
<name>A0A9W6DGE7_9FIRM</name>
<dbReference type="EMBL" id="BRLB01000005">
    <property type="protein sequence ID" value="GKX29659.1"/>
    <property type="molecule type" value="Genomic_DNA"/>
</dbReference>
<sequence>MSRFKISLVFIILLLALIGVALLPLLFTHIQDERILDRIYIEKMEDENNDDYENINTIDKLQLIIKSYEKESNVIVRQEQVFYSREFDNEVVPRIIDELKKIREIGVIPEIDLDINNLEYRSSRITFADIDNPQNLVSLWEINFYNDNYSINISIDTKTNVIYSINFKDYEEIYKIDQIKTLEAFASYLGIEWDRGVLDYYGSRIYREKMGRFSYECMYREGFLYLFLQNKSIE</sequence>
<evidence type="ECO:0000313" key="2">
    <source>
        <dbReference type="Proteomes" id="UP001144256"/>
    </source>
</evidence>
<comment type="caution">
    <text evidence="1">The sequence shown here is derived from an EMBL/GenBank/DDBJ whole genome shotgun (WGS) entry which is preliminary data.</text>
</comment>
<proteinExistence type="predicted"/>
<dbReference type="AlphaFoldDB" id="A0A9W6DGE7"/>
<keyword evidence="2" id="KW-1185">Reference proteome</keyword>
<organism evidence="1 2">
    <name type="scientific">Vallitalea longa</name>
    <dbReference type="NCBI Taxonomy" id="2936439"/>
    <lineage>
        <taxon>Bacteria</taxon>
        <taxon>Bacillati</taxon>
        <taxon>Bacillota</taxon>
        <taxon>Clostridia</taxon>
        <taxon>Lachnospirales</taxon>
        <taxon>Vallitaleaceae</taxon>
        <taxon>Vallitalea</taxon>
    </lineage>
</organism>
<dbReference type="RefSeq" id="WP_281815246.1">
    <property type="nucleotide sequence ID" value="NZ_BRLB01000005.1"/>
</dbReference>
<gene>
    <name evidence="1" type="ORF">SH1V18_21390</name>
</gene>
<dbReference type="Proteomes" id="UP001144256">
    <property type="component" value="Unassembled WGS sequence"/>
</dbReference>
<reference evidence="1" key="1">
    <citation type="submission" date="2022-06" db="EMBL/GenBank/DDBJ databases">
        <title>Vallitalea longa sp. nov., an anaerobic bacterium isolated from marine sediment.</title>
        <authorList>
            <person name="Hirano S."/>
            <person name="Terahara T."/>
            <person name="Mori K."/>
            <person name="Hamada M."/>
            <person name="Matsumoto R."/>
            <person name="Kobayashi T."/>
        </authorList>
    </citation>
    <scope>NUCLEOTIDE SEQUENCE</scope>
    <source>
        <strain evidence="1">SH18-1</strain>
    </source>
</reference>
<accession>A0A9W6DGE7</accession>
<protein>
    <submittedName>
        <fullName evidence="1">Uncharacterized protein</fullName>
    </submittedName>
</protein>